<dbReference type="EMBL" id="AYZQ01000003">
    <property type="protein sequence ID" value="KRM71718.1"/>
    <property type="molecule type" value="Genomic_DNA"/>
</dbReference>
<evidence type="ECO:0000313" key="8">
    <source>
        <dbReference type="EMBL" id="KRM71718.1"/>
    </source>
</evidence>
<comment type="caution">
    <text evidence="8">The sequence shown here is derived from an EMBL/GenBank/DDBJ whole genome shotgun (WGS) entry which is preliminary data.</text>
</comment>
<evidence type="ECO:0000256" key="7">
    <source>
        <dbReference type="SAM" id="Phobius"/>
    </source>
</evidence>
<dbReference type="GO" id="GO:0005886">
    <property type="term" value="C:plasma membrane"/>
    <property type="evidence" value="ECO:0007669"/>
    <property type="project" value="UniProtKB-SubCell"/>
</dbReference>
<feature type="transmembrane region" description="Helical" evidence="7">
    <location>
        <begin position="120"/>
        <end position="144"/>
    </location>
</feature>
<evidence type="ECO:0008006" key="10">
    <source>
        <dbReference type="Google" id="ProtNLM"/>
    </source>
</evidence>
<dbReference type="InterPro" id="IPR002293">
    <property type="entry name" value="AA/rel_permease1"/>
</dbReference>
<feature type="transmembrane region" description="Helical" evidence="7">
    <location>
        <begin position="239"/>
        <end position="261"/>
    </location>
</feature>
<reference evidence="8 9" key="1">
    <citation type="journal article" date="2015" name="Genome Announc.">
        <title>Expanding the biotechnology potential of lactobacilli through comparative genomics of 213 strains and associated genera.</title>
        <authorList>
            <person name="Sun Z."/>
            <person name="Harris H.M."/>
            <person name="McCann A."/>
            <person name="Guo C."/>
            <person name="Argimon S."/>
            <person name="Zhang W."/>
            <person name="Yang X."/>
            <person name="Jeffery I.B."/>
            <person name="Cooney J.C."/>
            <person name="Kagawa T.F."/>
            <person name="Liu W."/>
            <person name="Song Y."/>
            <person name="Salvetti E."/>
            <person name="Wrobel A."/>
            <person name="Rasinkangas P."/>
            <person name="Parkhill J."/>
            <person name="Rea M.C."/>
            <person name="O'Sullivan O."/>
            <person name="Ritari J."/>
            <person name="Douillard F.P."/>
            <person name="Paul Ross R."/>
            <person name="Yang R."/>
            <person name="Briner A.E."/>
            <person name="Felis G.E."/>
            <person name="de Vos W.M."/>
            <person name="Barrangou R."/>
            <person name="Klaenhammer T.R."/>
            <person name="Caufield P.W."/>
            <person name="Cui Y."/>
            <person name="Zhang H."/>
            <person name="O'Toole P.W."/>
        </authorList>
    </citation>
    <scope>NUCLEOTIDE SEQUENCE [LARGE SCALE GENOMIC DNA]</scope>
    <source>
        <strain evidence="8 9">DSM 23927</strain>
    </source>
</reference>
<evidence type="ECO:0000256" key="1">
    <source>
        <dbReference type="ARBA" id="ARBA00004651"/>
    </source>
</evidence>
<keyword evidence="4 7" id="KW-0812">Transmembrane</keyword>
<feature type="transmembrane region" description="Helical" evidence="7">
    <location>
        <begin position="416"/>
        <end position="435"/>
    </location>
</feature>
<dbReference type="STRING" id="1423727.FC34_GL001377"/>
<evidence type="ECO:0000256" key="2">
    <source>
        <dbReference type="ARBA" id="ARBA00022448"/>
    </source>
</evidence>
<evidence type="ECO:0000256" key="3">
    <source>
        <dbReference type="ARBA" id="ARBA00022475"/>
    </source>
</evidence>
<feature type="transmembrane region" description="Helical" evidence="7">
    <location>
        <begin position="36"/>
        <end position="62"/>
    </location>
</feature>
<evidence type="ECO:0000256" key="5">
    <source>
        <dbReference type="ARBA" id="ARBA00022989"/>
    </source>
</evidence>
<dbReference type="Proteomes" id="UP000051672">
    <property type="component" value="Unassembled WGS sequence"/>
</dbReference>
<feature type="transmembrane region" description="Helical" evidence="7">
    <location>
        <begin position="7"/>
        <end position="24"/>
    </location>
</feature>
<dbReference type="Gene3D" id="1.20.1740.10">
    <property type="entry name" value="Amino acid/polyamine transporter I"/>
    <property type="match status" value="1"/>
</dbReference>
<keyword evidence="2" id="KW-0813">Transport</keyword>
<dbReference type="InterPro" id="IPR050367">
    <property type="entry name" value="APC_superfamily"/>
</dbReference>
<dbReference type="PANTHER" id="PTHR42770:SF15">
    <property type="entry name" value="GLUTAMATE_GAMMA-AMINOBUTYRATE ANTIPORTER-RELATED"/>
    <property type="match status" value="1"/>
</dbReference>
<feature type="transmembrane region" description="Helical" evidence="7">
    <location>
        <begin position="369"/>
        <end position="395"/>
    </location>
</feature>
<keyword evidence="5 7" id="KW-1133">Transmembrane helix</keyword>
<name>A0A0R2B6J9_9LACO</name>
<protein>
    <recommendedName>
        <fullName evidence="10">Amino acid transporter</fullName>
    </recommendedName>
</protein>
<evidence type="ECO:0000313" key="9">
    <source>
        <dbReference type="Proteomes" id="UP000051672"/>
    </source>
</evidence>
<feature type="transmembrane region" description="Helical" evidence="7">
    <location>
        <begin position="447"/>
        <end position="468"/>
    </location>
</feature>
<dbReference type="GO" id="GO:0022857">
    <property type="term" value="F:transmembrane transporter activity"/>
    <property type="evidence" value="ECO:0007669"/>
    <property type="project" value="InterPro"/>
</dbReference>
<proteinExistence type="predicted"/>
<dbReference type="OrthoDB" id="92719at2"/>
<dbReference type="RefSeq" id="WP_057894663.1">
    <property type="nucleotide sequence ID" value="NZ_AYZQ01000003.1"/>
</dbReference>
<comment type="subcellular location">
    <subcellularLocation>
        <location evidence="1">Cell membrane</location>
        <topology evidence="1">Multi-pass membrane protein</topology>
    </subcellularLocation>
</comment>
<sequence length="483" mass="53151">MATETKQLRWFNIALIAFVAVWGLQNVFNNYAQQGLSVITSWILIMLLYFVPYALIVGQLGSTFKDQNGGVSSWVKETSTKRLAYFAAWTYWVVHIPYLAQKPQSIIIALSWLFRGNGNFLKTVPSITVSAICLVLFLIFLWLASRGLTTLNRIGSMAGTAMFIMSILFIILAVAAPFMVKGVHVATPDMGKLSTYIPKFNFNYFTTLSMLVFAVGGAEKISPYVNNTKNASREFPMGMLVLAGMVALCAILGSFGMGVLFNSNHIPTDLMANGPYTAFQMLGNYFHVGPTFMILYAIANTLAQVSALAFSIDAPLKILLGDADDNFIPASLSKLNAKGTPMNGYKMTGVLVSILIILPALGIGNMTELFNWLLNLNSVVMPLRYLWVFLAFILLSKQLGKFHSDYHFVKSGRLGVIIGGWCFIFTAFACILGMVPKISMADNPSTWWFQLALNIMTPLVLLALGLILPALARRDKRNAAATK</sequence>
<keyword evidence="6 7" id="KW-0472">Membrane</keyword>
<keyword evidence="9" id="KW-1185">Reference proteome</keyword>
<keyword evidence="3" id="KW-1003">Cell membrane</keyword>
<feature type="transmembrane region" description="Helical" evidence="7">
    <location>
        <begin position="344"/>
        <end position="363"/>
    </location>
</feature>
<feature type="transmembrane region" description="Helical" evidence="7">
    <location>
        <begin position="156"/>
        <end position="180"/>
    </location>
</feature>
<dbReference type="PATRIC" id="fig|1423727.3.peg.1397"/>
<feature type="transmembrane region" description="Helical" evidence="7">
    <location>
        <begin position="200"/>
        <end position="218"/>
    </location>
</feature>
<dbReference type="PANTHER" id="PTHR42770">
    <property type="entry name" value="AMINO ACID TRANSPORTER-RELATED"/>
    <property type="match status" value="1"/>
</dbReference>
<dbReference type="Pfam" id="PF13520">
    <property type="entry name" value="AA_permease_2"/>
    <property type="match status" value="1"/>
</dbReference>
<dbReference type="PIRSF" id="PIRSF006060">
    <property type="entry name" value="AA_transporter"/>
    <property type="match status" value="1"/>
</dbReference>
<accession>A0A0R2B6J9</accession>
<evidence type="ECO:0000256" key="6">
    <source>
        <dbReference type="ARBA" id="ARBA00023136"/>
    </source>
</evidence>
<organism evidence="8 9">
    <name type="scientific">Lacticaseibacillus brantae DSM 23927</name>
    <dbReference type="NCBI Taxonomy" id="1423727"/>
    <lineage>
        <taxon>Bacteria</taxon>
        <taxon>Bacillati</taxon>
        <taxon>Bacillota</taxon>
        <taxon>Bacilli</taxon>
        <taxon>Lactobacillales</taxon>
        <taxon>Lactobacillaceae</taxon>
        <taxon>Lacticaseibacillus</taxon>
    </lineage>
</organism>
<gene>
    <name evidence="8" type="ORF">FC34_GL001377</name>
</gene>
<dbReference type="AlphaFoldDB" id="A0A0R2B6J9"/>
<evidence type="ECO:0000256" key="4">
    <source>
        <dbReference type="ARBA" id="ARBA00022692"/>
    </source>
</evidence>